<proteinExistence type="predicted"/>
<dbReference type="Proteomes" id="UP001324287">
    <property type="component" value="Chromosome"/>
</dbReference>
<organism evidence="1 2">
    <name type="scientific">Blastococcus brunescens</name>
    <dbReference type="NCBI Taxonomy" id="1564165"/>
    <lineage>
        <taxon>Bacteria</taxon>
        <taxon>Bacillati</taxon>
        <taxon>Actinomycetota</taxon>
        <taxon>Actinomycetes</taxon>
        <taxon>Geodermatophilales</taxon>
        <taxon>Geodermatophilaceae</taxon>
        <taxon>Blastococcus</taxon>
    </lineage>
</organism>
<reference evidence="1 2" key="1">
    <citation type="submission" date="2023-12" db="EMBL/GenBank/DDBJ databases">
        <title>Blastococcus brunescens sp. nov., an actonobacterium isolated from sandstone collected in sahara desert.</title>
        <authorList>
            <person name="Gtari M."/>
            <person name="Ghodhbane F."/>
        </authorList>
    </citation>
    <scope>NUCLEOTIDE SEQUENCE [LARGE SCALE GENOMIC DNA]</scope>
    <source>
        <strain evidence="1 2">BMG 8361</strain>
    </source>
</reference>
<dbReference type="EMBL" id="CP141261">
    <property type="protein sequence ID" value="WRL62281.1"/>
    <property type="molecule type" value="Genomic_DNA"/>
</dbReference>
<sequence>MTNTDLFPTGEQVRDVHAVVDTQRLRETIASYCREVVEVRARWIAEEVFGDYMLTNVVALGAAYQNGLLPSPPRPSRPRSS</sequence>
<evidence type="ECO:0000313" key="1">
    <source>
        <dbReference type="EMBL" id="WRL62281.1"/>
    </source>
</evidence>
<evidence type="ECO:0000313" key="2">
    <source>
        <dbReference type="Proteomes" id="UP001324287"/>
    </source>
</evidence>
<keyword evidence="2" id="KW-1185">Reference proteome</keyword>
<accession>A0ABZ1AXQ3</accession>
<gene>
    <name evidence="1" type="ORF">U6N30_19865</name>
</gene>
<protein>
    <submittedName>
        <fullName evidence="1">Uncharacterized protein</fullName>
    </submittedName>
</protein>
<dbReference type="RefSeq" id="WP_324273636.1">
    <property type="nucleotide sequence ID" value="NZ_CP141261.1"/>
</dbReference>
<name>A0ABZ1AXQ3_9ACTN</name>